<reference evidence="5" key="1">
    <citation type="submission" date="2022-10" db="EMBL/GenBank/DDBJ databases">
        <authorList>
            <person name="Chen Y."/>
            <person name="Dougan E. K."/>
            <person name="Chan C."/>
            <person name="Rhodes N."/>
            <person name="Thang M."/>
        </authorList>
    </citation>
    <scope>NUCLEOTIDE SEQUENCE</scope>
</reference>
<dbReference type="Gene3D" id="3.40.220.10">
    <property type="entry name" value="Leucine Aminopeptidase, subunit E, domain 1"/>
    <property type="match status" value="1"/>
</dbReference>
<evidence type="ECO:0000313" key="6">
    <source>
        <dbReference type="EMBL" id="CAL1165010.1"/>
    </source>
</evidence>
<organism evidence="5">
    <name type="scientific">Cladocopium goreaui</name>
    <dbReference type="NCBI Taxonomy" id="2562237"/>
    <lineage>
        <taxon>Eukaryota</taxon>
        <taxon>Sar</taxon>
        <taxon>Alveolata</taxon>
        <taxon>Dinophyceae</taxon>
        <taxon>Suessiales</taxon>
        <taxon>Symbiodiniaceae</taxon>
        <taxon>Cladocopium</taxon>
    </lineage>
</organism>
<keyword evidence="1" id="KW-0175">Coiled coil</keyword>
<dbReference type="EMBL" id="CAMXCT020005190">
    <property type="protein sequence ID" value="CAL1165010.1"/>
    <property type="molecule type" value="Genomic_DNA"/>
</dbReference>
<feature type="domain" description="PBZ-type" evidence="4">
    <location>
        <begin position="606"/>
        <end position="629"/>
    </location>
</feature>
<evidence type="ECO:0000313" key="5">
    <source>
        <dbReference type="EMBL" id="CAI4011635.1"/>
    </source>
</evidence>
<dbReference type="InterPro" id="IPR019406">
    <property type="entry name" value="APLF_PBZ"/>
</dbReference>
<evidence type="ECO:0000313" key="8">
    <source>
        <dbReference type="Proteomes" id="UP001152797"/>
    </source>
</evidence>
<gene>
    <name evidence="5" type="ORF">C1SCF055_LOCUS36777</name>
</gene>
<dbReference type="AlphaFoldDB" id="A0A9P1GFJ4"/>
<comment type="caution">
    <text evidence="5">The sequence shown here is derived from an EMBL/GenBank/DDBJ whole genome shotgun (WGS) entry which is preliminary data.</text>
</comment>
<dbReference type="Proteomes" id="UP001152797">
    <property type="component" value="Unassembled WGS sequence"/>
</dbReference>
<sequence length="939" mass="103205">MSLVQSVSLSVASNHSRSFVLFCLTFANTGSSCSMATFSVAGQVQVKGRCATLRLKLPNAKPLKEEPEVKVCRPSTSDLMAAIEGMISCLASLRPFDCGGGGLSGSSFISLNIPRRVFVKAGTTAIRAAIRSAQCEYWNRGADLWLKTGDLVKDQRYAILVLLRLATLLAALKISDLFALAHAVRHNYAIQVAEEHQGLQEEFFRDGATEAKETGTIFQELSVATAKMTGLEEELIGTRQQVAEAQESQERRMLEFQQATAMLKEHSQKFKQQEARKAQQMVEAVRREEKEKMSHLEAELEQSGHEVKRLETEVIKMSDEMTRAMKCVEEQKERDQKEKEVVRERLLELRVQTKGLKVRKKRRLELELKLEQLAAERARNQQLEVGLVEARRVQEAQGPGLRPREFLEEQLKRLQLLGEEAAEADAEAAGLKQRVLSLESCQHTMGECLKDRPVVSWKRHVAKMEYQERAREAKEEEQHAKDQDFPPGQEISRDPGAGEAKQELKVFDSWDLTRDAKEAFCGEVFGLRRDAGNSEFAKIRGYAWIAWHGFPSQWHRFKFRPSAMGAQVSENCCAPLQRLIGLLHSLSGPREKEALTYSEKALKRSCCRYGDGCQRANPVHFVEESHPGDPDYEADGAVTVPVVAAGALLPRRQDSFDWIRQANGPEDRMLRAGTAALTLKACRGNGYQLAEAVVPLRHIDALLQGTQIVTLEEVSRQLSQSRGWFASSAAPRVTLSRHGTALDAALSVVNGRAKVAVLGAASAYHPCGGFRTGGRHALEESMCVQSTLGVSLQRAVFLSRHGSVKVSPPPRVGKGWFCYIPENGAIVSPHVEVFRTGSNQGYAFLQAPQDSPLDAPSEADEYKALLVSKFKVALGAAVLAGASTCVVPGVGCGVFKNDPGDVGSALAEALRWTALAGKLEEVILAGVPREFATAAGAAA</sequence>
<proteinExistence type="predicted"/>
<dbReference type="Pfam" id="PF10021">
    <property type="entry name" value="PARG_cat_microb"/>
    <property type="match status" value="1"/>
</dbReference>
<dbReference type="OrthoDB" id="410942at2759"/>
<dbReference type="EMBL" id="CAMXCT030005190">
    <property type="protein sequence ID" value="CAL4798947.1"/>
    <property type="molecule type" value="Genomic_DNA"/>
</dbReference>
<feature type="domain" description="Microbial-type PARG catalytic" evidence="3">
    <location>
        <begin position="678"/>
        <end position="835"/>
    </location>
</feature>
<evidence type="ECO:0000256" key="2">
    <source>
        <dbReference type="SAM" id="MobiDB-lite"/>
    </source>
</evidence>
<feature type="compositionally biased region" description="Basic and acidic residues" evidence="2">
    <location>
        <begin position="468"/>
        <end position="484"/>
    </location>
</feature>
<accession>A0A9P1GFJ4</accession>
<protein>
    <submittedName>
        <fullName evidence="7">Retrovirus-related Pol polyprotein from transposon TNT 1-94</fullName>
    </submittedName>
</protein>
<evidence type="ECO:0000313" key="7">
    <source>
        <dbReference type="EMBL" id="CAL4798947.1"/>
    </source>
</evidence>
<dbReference type="PANTHER" id="PTHR35596">
    <property type="entry name" value="DUF2263 DOMAIN-CONTAINING PROTEIN"/>
    <property type="match status" value="1"/>
</dbReference>
<evidence type="ECO:0000256" key="1">
    <source>
        <dbReference type="SAM" id="Coils"/>
    </source>
</evidence>
<name>A0A9P1GFJ4_9DINO</name>
<keyword evidence="8" id="KW-1185">Reference proteome</keyword>
<feature type="region of interest" description="Disordered" evidence="2">
    <location>
        <begin position="468"/>
        <end position="498"/>
    </location>
</feature>
<dbReference type="Pfam" id="PF10283">
    <property type="entry name" value="zf-CCHH"/>
    <property type="match status" value="1"/>
</dbReference>
<dbReference type="InterPro" id="IPR019261">
    <property type="entry name" value="PARG_cat_microbial"/>
</dbReference>
<reference evidence="6" key="2">
    <citation type="submission" date="2024-04" db="EMBL/GenBank/DDBJ databases">
        <authorList>
            <person name="Chen Y."/>
            <person name="Shah S."/>
            <person name="Dougan E. K."/>
            <person name="Thang M."/>
            <person name="Chan C."/>
        </authorList>
    </citation>
    <scope>NUCLEOTIDE SEQUENCE [LARGE SCALE GENOMIC DNA]</scope>
</reference>
<dbReference type="EMBL" id="CAMXCT010005190">
    <property type="protein sequence ID" value="CAI4011635.1"/>
    <property type="molecule type" value="Genomic_DNA"/>
</dbReference>
<evidence type="ECO:0000259" key="4">
    <source>
        <dbReference type="Pfam" id="PF10283"/>
    </source>
</evidence>
<feature type="coiled-coil region" evidence="1">
    <location>
        <begin position="228"/>
        <end position="434"/>
    </location>
</feature>
<evidence type="ECO:0000259" key="3">
    <source>
        <dbReference type="Pfam" id="PF10021"/>
    </source>
</evidence>
<dbReference type="InterPro" id="IPR043472">
    <property type="entry name" value="Macro_dom-like"/>
</dbReference>
<dbReference type="PANTHER" id="PTHR35596:SF1">
    <property type="entry name" value="MICROBIAL-TYPE PARG CATALYTIC DOMAIN-CONTAINING PROTEIN"/>
    <property type="match status" value="1"/>
</dbReference>